<sequence>MSDVKPFLETKDLSIGYKTKRTERIISKHLNLTLLPGQLVCLLGSNGSGKSTLMRTIAGLQPALQGTVYIGQQLLSGLKSAQLAQTLSLVLTERIEAGNLTALEVITLGRTPYTGWLGALSEIDHKKIEEAILLANVENLVNRKIHQLSDGERQKVMLARALAQDTELILLDEPTAHLDLPNRVEMMRLLHNLARQTGKAILLSTHELDLALQAADILWLMQQNGELVAGVPEDLVLNGAFEAAFEKNGFFFDKSSGTFNIYQDVCTHSISIAGDPVLAFWTRRALQREGFGLTDDMNATFRVRCDRDAAGTTWQMEWQQKNAKYFTIAELVAAIKLAAS</sequence>
<evidence type="ECO:0000256" key="7">
    <source>
        <dbReference type="ARBA" id="ARBA00023004"/>
    </source>
</evidence>
<dbReference type="GO" id="GO:0005886">
    <property type="term" value="C:plasma membrane"/>
    <property type="evidence" value="ECO:0007669"/>
    <property type="project" value="UniProtKB-SubCell"/>
</dbReference>
<gene>
    <name evidence="11" type="ORF">L0661_15205</name>
</gene>
<dbReference type="RefSeq" id="WP_235178350.1">
    <property type="nucleotide sequence ID" value="NZ_JAKFFV010000008.1"/>
</dbReference>
<evidence type="ECO:0000259" key="10">
    <source>
        <dbReference type="PROSITE" id="PS50893"/>
    </source>
</evidence>
<protein>
    <submittedName>
        <fullName evidence="11">ABC transporter ATP-binding protein</fullName>
    </submittedName>
</protein>
<reference evidence="11" key="1">
    <citation type="submission" date="2022-01" db="EMBL/GenBank/DDBJ databases">
        <title>Novel species in genus Dyadobacter.</title>
        <authorList>
            <person name="Ma C."/>
        </authorList>
    </citation>
    <scope>NUCLEOTIDE SEQUENCE</scope>
    <source>
        <strain evidence="11">CY357</strain>
    </source>
</reference>
<proteinExistence type="predicted"/>
<keyword evidence="4" id="KW-0410">Iron transport</keyword>
<evidence type="ECO:0000256" key="9">
    <source>
        <dbReference type="ARBA" id="ARBA00023136"/>
    </source>
</evidence>
<keyword evidence="3" id="KW-1003">Cell membrane</keyword>
<evidence type="ECO:0000313" key="12">
    <source>
        <dbReference type="Proteomes" id="UP001139411"/>
    </source>
</evidence>
<dbReference type="SMART" id="SM00382">
    <property type="entry name" value="AAA"/>
    <property type="match status" value="1"/>
</dbReference>
<dbReference type="InterPro" id="IPR003439">
    <property type="entry name" value="ABC_transporter-like_ATP-bd"/>
</dbReference>
<dbReference type="InterPro" id="IPR051535">
    <property type="entry name" value="Siderophore_ABC-ATPase"/>
</dbReference>
<keyword evidence="6 11" id="KW-0067">ATP-binding</keyword>
<evidence type="ECO:0000313" key="11">
    <source>
        <dbReference type="EMBL" id="MCF2499666.1"/>
    </source>
</evidence>
<evidence type="ECO:0000256" key="2">
    <source>
        <dbReference type="ARBA" id="ARBA00022448"/>
    </source>
</evidence>
<dbReference type="PANTHER" id="PTHR42771">
    <property type="entry name" value="IRON(3+)-HYDROXAMATE IMPORT ATP-BINDING PROTEIN FHUC"/>
    <property type="match status" value="1"/>
</dbReference>
<accession>A0A9X1QE49</accession>
<dbReference type="InterPro" id="IPR027417">
    <property type="entry name" value="P-loop_NTPase"/>
</dbReference>
<dbReference type="GO" id="GO:0006826">
    <property type="term" value="P:iron ion transport"/>
    <property type="evidence" value="ECO:0007669"/>
    <property type="project" value="UniProtKB-KW"/>
</dbReference>
<comment type="subcellular location">
    <subcellularLocation>
        <location evidence="1">Cell membrane</location>
        <topology evidence="1">Peripheral membrane protein</topology>
    </subcellularLocation>
</comment>
<dbReference type="Gene3D" id="3.40.50.300">
    <property type="entry name" value="P-loop containing nucleotide triphosphate hydrolases"/>
    <property type="match status" value="1"/>
</dbReference>
<dbReference type="PANTHER" id="PTHR42771:SF2">
    <property type="entry name" value="IRON(3+)-HYDROXAMATE IMPORT ATP-BINDING PROTEIN FHUC"/>
    <property type="match status" value="1"/>
</dbReference>
<keyword evidence="8" id="KW-0406">Ion transport</keyword>
<dbReference type="InterPro" id="IPR003593">
    <property type="entry name" value="AAA+_ATPase"/>
</dbReference>
<dbReference type="Proteomes" id="UP001139411">
    <property type="component" value="Unassembled WGS sequence"/>
</dbReference>
<evidence type="ECO:0000256" key="1">
    <source>
        <dbReference type="ARBA" id="ARBA00004202"/>
    </source>
</evidence>
<organism evidence="11 12">
    <name type="scientific">Dyadobacter chenhuakuii</name>
    <dbReference type="NCBI Taxonomy" id="2909339"/>
    <lineage>
        <taxon>Bacteria</taxon>
        <taxon>Pseudomonadati</taxon>
        <taxon>Bacteroidota</taxon>
        <taxon>Cytophagia</taxon>
        <taxon>Cytophagales</taxon>
        <taxon>Spirosomataceae</taxon>
        <taxon>Dyadobacter</taxon>
    </lineage>
</organism>
<evidence type="ECO:0000256" key="5">
    <source>
        <dbReference type="ARBA" id="ARBA00022741"/>
    </source>
</evidence>
<keyword evidence="9" id="KW-0472">Membrane</keyword>
<dbReference type="AlphaFoldDB" id="A0A9X1QE49"/>
<feature type="domain" description="ABC transporter" evidence="10">
    <location>
        <begin position="8"/>
        <end position="248"/>
    </location>
</feature>
<comment type="caution">
    <text evidence="11">The sequence shown here is derived from an EMBL/GenBank/DDBJ whole genome shotgun (WGS) entry which is preliminary data.</text>
</comment>
<evidence type="ECO:0000256" key="3">
    <source>
        <dbReference type="ARBA" id="ARBA00022475"/>
    </source>
</evidence>
<evidence type="ECO:0000256" key="8">
    <source>
        <dbReference type="ARBA" id="ARBA00023065"/>
    </source>
</evidence>
<dbReference type="PROSITE" id="PS50893">
    <property type="entry name" value="ABC_TRANSPORTER_2"/>
    <property type="match status" value="1"/>
</dbReference>
<dbReference type="EMBL" id="JAKFFV010000008">
    <property type="protein sequence ID" value="MCF2499666.1"/>
    <property type="molecule type" value="Genomic_DNA"/>
</dbReference>
<dbReference type="SUPFAM" id="SSF52540">
    <property type="entry name" value="P-loop containing nucleoside triphosphate hydrolases"/>
    <property type="match status" value="1"/>
</dbReference>
<dbReference type="CDD" id="cd03214">
    <property type="entry name" value="ABC_Iron-Siderophores_B12_Hemin"/>
    <property type="match status" value="1"/>
</dbReference>
<evidence type="ECO:0000256" key="4">
    <source>
        <dbReference type="ARBA" id="ARBA00022496"/>
    </source>
</evidence>
<evidence type="ECO:0000256" key="6">
    <source>
        <dbReference type="ARBA" id="ARBA00022840"/>
    </source>
</evidence>
<keyword evidence="2" id="KW-0813">Transport</keyword>
<keyword evidence="5" id="KW-0547">Nucleotide-binding</keyword>
<keyword evidence="7" id="KW-0408">Iron</keyword>
<dbReference type="GO" id="GO:0005524">
    <property type="term" value="F:ATP binding"/>
    <property type="evidence" value="ECO:0007669"/>
    <property type="project" value="UniProtKB-KW"/>
</dbReference>
<dbReference type="Pfam" id="PF00005">
    <property type="entry name" value="ABC_tran"/>
    <property type="match status" value="1"/>
</dbReference>
<dbReference type="GO" id="GO:0016887">
    <property type="term" value="F:ATP hydrolysis activity"/>
    <property type="evidence" value="ECO:0007669"/>
    <property type="project" value="InterPro"/>
</dbReference>
<name>A0A9X1QE49_9BACT</name>